<feature type="region of interest" description="Disordered" evidence="1">
    <location>
        <begin position="1"/>
        <end position="52"/>
    </location>
</feature>
<evidence type="ECO:0008006" key="4">
    <source>
        <dbReference type="Google" id="ProtNLM"/>
    </source>
</evidence>
<proteinExistence type="predicted"/>
<dbReference type="InterPro" id="IPR036179">
    <property type="entry name" value="Ig-like_dom_sf"/>
</dbReference>
<dbReference type="Gene3D" id="2.60.40.10">
    <property type="entry name" value="Immunoglobulins"/>
    <property type="match status" value="1"/>
</dbReference>
<accession>A0A315VTQ1</accession>
<evidence type="ECO:0000256" key="1">
    <source>
        <dbReference type="SAM" id="MobiDB-lite"/>
    </source>
</evidence>
<gene>
    <name evidence="2" type="ORF">CCH79_00000689</name>
</gene>
<sequence>MAAIPPLWGNGTLNSGDLLPGRTDPRDPHGPAASAAAGKIKPQHSWDRRSWGNWEGSDKLSSRLMSLKSRVRILVDGTLQIFRLLPEDSGNFTCVPTNGLLTPPTASAILTVMHPAKALQIPEETYLPTGMGGGIRCPVAAQPPLRRVDWIKDGAPLDLSLSGILRSSSVRVFLPCVFLTLGAMAVSENETHGRRLVQRLGVGLLFCQLLRSCRGFHEPQRYLRLQSTENNGTFGFIKQPSGELFEHSESFSLKA</sequence>
<keyword evidence="3" id="KW-1185">Reference proteome</keyword>
<comment type="caution">
    <text evidence="2">The sequence shown here is derived from an EMBL/GenBank/DDBJ whole genome shotgun (WGS) entry which is preliminary data.</text>
</comment>
<evidence type="ECO:0000313" key="3">
    <source>
        <dbReference type="Proteomes" id="UP000250572"/>
    </source>
</evidence>
<dbReference type="EMBL" id="NHOQ01001156">
    <property type="protein sequence ID" value="PWA26952.1"/>
    <property type="molecule type" value="Genomic_DNA"/>
</dbReference>
<name>A0A315VTQ1_GAMAF</name>
<protein>
    <recommendedName>
        <fullName evidence="4">Ig-like domain-containing protein</fullName>
    </recommendedName>
</protein>
<reference evidence="2 3" key="1">
    <citation type="journal article" date="2018" name="G3 (Bethesda)">
        <title>A High-Quality Reference Genome for the Invasive Mosquitofish Gambusia affinis Using a Chicago Library.</title>
        <authorList>
            <person name="Hoffberg S.L."/>
            <person name="Troendle N.J."/>
            <person name="Glenn T.C."/>
            <person name="Mahmud O."/>
            <person name="Louha S."/>
            <person name="Chalopin D."/>
            <person name="Bennetzen J.L."/>
            <person name="Mauricio R."/>
        </authorList>
    </citation>
    <scope>NUCLEOTIDE SEQUENCE [LARGE SCALE GENOMIC DNA]</scope>
    <source>
        <strain evidence="2">NE01/NJP1002.9</strain>
        <tissue evidence="2">Muscle</tissue>
    </source>
</reference>
<dbReference type="InterPro" id="IPR013783">
    <property type="entry name" value="Ig-like_fold"/>
</dbReference>
<evidence type="ECO:0000313" key="2">
    <source>
        <dbReference type="EMBL" id="PWA26952.1"/>
    </source>
</evidence>
<dbReference type="AlphaFoldDB" id="A0A315VTQ1"/>
<dbReference type="SUPFAM" id="SSF48726">
    <property type="entry name" value="Immunoglobulin"/>
    <property type="match status" value="1"/>
</dbReference>
<organism evidence="2 3">
    <name type="scientific">Gambusia affinis</name>
    <name type="common">Western mosquitofish</name>
    <name type="synonym">Heterandria affinis</name>
    <dbReference type="NCBI Taxonomy" id="33528"/>
    <lineage>
        <taxon>Eukaryota</taxon>
        <taxon>Metazoa</taxon>
        <taxon>Chordata</taxon>
        <taxon>Craniata</taxon>
        <taxon>Vertebrata</taxon>
        <taxon>Euteleostomi</taxon>
        <taxon>Actinopterygii</taxon>
        <taxon>Neopterygii</taxon>
        <taxon>Teleostei</taxon>
        <taxon>Neoteleostei</taxon>
        <taxon>Acanthomorphata</taxon>
        <taxon>Ovalentaria</taxon>
        <taxon>Atherinomorphae</taxon>
        <taxon>Cyprinodontiformes</taxon>
        <taxon>Poeciliidae</taxon>
        <taxon>Poeciliinae</taxon>
        <taxon>Gambusia</taxon>
    </lineage>
</organism>
<dbReference type="Proteomes" id="UP000250572">
    <property type="component" value="Unassembled WGS sequence"/>
</dbReference>